<feature type="compositionally biased region" description="Low complexity" evidence="1">
    <location>
        <begin position="204"/>
        <end position="215"/>
    </location>
</feature>
<reference evidence="2 3" key="1">
    <citation type="journal article" date="2010" name="Science">
        <title>Genomic comparison of the ants Camponotus floridanus and Harpegnathos saltator.</title>
        <authorList>
            <person name="Bonasio R."/>
            <person name="Zhang G."/>
            <person name="Ye C."/>
            <person name="Mutti N.S."/>
            <person name="Fang X."/>
            <person name="Qin N."/>
            <person name="Donahue G."/>
            <person name="Yang P."/>
            <person name="Li Q."/>
            <person name="Li C."/>
            <person name="Zhang P."/>
            <person name="Huang Z."/>
            <person name="Berger S.L."/>
            <person name="Reinberg D."/>
            <person name="Wang J."/>
            <person name="Liebig J."/>
        </authorList>
    </citation>
    <scope>NUCLEOTIDE SEQUENCE [LARGE SCALE GENOMIC DNA]</scope>
    <source>
        <strain evidence="3">C129</strain>
    </source>
</reference>
<name>E2AG88_CAMFO</name>
<protein>
    <submittedName>
        <fullName evidence="2">Uncharacterized protein</fullName>
    </submittedName>
</protein>
<dbReference type="Proteomes" id="UP000000311">
    <property type="component" value="Unassembled WGS sequence"/>
</dbReference>
<feature type="compositionally biased region" description="Basic and acidic residues" evidence="1">
    <location>
        <begin position="147"/>
        <end position="160"/>
    </location>
</feature>
<feature type="compositionally biased region" description="Basic residues" evidence="1">
    <location>
        <begin position="161"/>
        <end position="177"/>
    </location>
</feature>
<keyword evidence="3" id="KW-1185">Reference proteome</keyword>
<dbReference type="AlphaFoldDB" id="E2AG88"/>
<sequence length="244" mass="26641">MVCRYSPCSSTNVFRANVFVDDEQCGCIRAEEGQECIRATNTWEQRNTDYVATRPTRTDNGKKKTEKSEVGKGSRVKPKHKGEGGGRGEARGGREEDKNVWRKRRGRGERGREEGGRHEREPEEGEEGVVDHGEVATRSPQAPSERPNGDPHPRGPEARGPKPRARGRRRARDRRQRAGGLAGPALSASEKKTERERTSKTETEGPAGEAAPAIAGGAEPAGYLWIRTSRLLSGEPVAAQGLGI</sequence>
<dbReference type="EMBL" id="GL439266">
    <property type="protein sequence ID" value="EFN67579.1"/>
    <property type="molecule type" value="Genomic_DNA"/>
</dbReference>
<organism evidence="3">
    <name type="scientific">Camponotus floridanus</name>
    <name type="common">Florida carpenter ant</name>
    <dbReference type="NCBI Taxonomy" id="104421"/>
    <lineage>
        <taxon>Eukaryota</taxon>
        <taxon>Metazoa</taxon>
        <taxon>Ecdysozoa</taxon>
        <taxon>Arthropoda</taxon>
        <taxon>Hexapoda</taxon>
        <taxon>Insecta</taxon>
        <taxon>Pterygota</taxon>
        <taxon>Neoptera</taxon>
        <taxon>Endopterygota</taxon>
        <taxon>Hymenoptera</taxon>
        <taxon>Apocrita</taxon>
        <taxon>Aculeata</taxon>
        <taxon>Formicoidea</taxon>
        <taxon>Formicidae</taxon>
        <taxon>Formicinae</taxon>
        <taxon>Camponotus</taxon>
    </lineage>
</organism>
<evidence type="ECO:0000313" key="2">
    <source>
        <dbReference type="EMBL" id="EFN67579.1"/>
    </source>
</evidence>
<feature type="compositionally biased region" description="Basic and acidic residues" evidence="1">
    <location>
        <begin position="81"/>
        <end position="100"/>
    </location>
</feature>
<dbReference type="InParanoid" id="E2AG88"/>
<accession>E2AG88</accession>
<evidence type="ECO:0000256" key="1">
    <source>
        <dbReference type="SAM" id="MobiDB-lite"/>
    </source>
</evidence>
<proteinExistence type="predicted"/>
<feature type="region of interest" description="Disordered" evidence="1">
    <location>
        <begin position="48"/>
        <end position="215"/>
    </location>
</feature>
<feature type="compositionally biased region" description="Basic and acidic residues" evidence="1">
    <location>
        <begin position="189"/>
        <end position="203"/>
    </location>
</feature>
<evidence type="ECO:0000313" key="3">
    <source>
        <dbReference type="Proteomes" id="UP000000311"/>
    </source>
</evidence>
<feature type="compositionally biased region" description="Basic and acidic residues" evidence="1">
    <location>
        <begin position="108"/>
        <end position="121"/>
    </location>
</feature>
<feature type="compositionally biased region" description="Basic and acidic residues" evidence="1">
    <location>
        <begin position="56"/>
        <end position="72"/>
    </location>
</feature>
<gene>
    <name evidence="2" type="ORF">EAG_16261</name>
</gene>